<evidence type="ECO:0000259" key="8">
    <source>
        <dbReference type="PROSITE" id="PS51686"/>
    </source>
</evidence>
<evidence type="ECO:0000256" key="6">
    <source>
        <dbReference type="PROSITE-ProRule" id="PRU01023"/>
    </source>
</evidence>
<dbReference type="PANTHER" id="PTHR22807:SF61">
    <property type="entry name" value="NOL1_NOP2_SUN FAMILY PROTEIN _ ANTITERMINATION NUSB DOMAIN-CONTAINING PROTEIN"/>
    <property type="match status" value="1"/>
</dbReference>
<dbReference type="InterPro" id="IPR035926">
    <property type="entry name" value="NusB-like_sf"/>
</dbReference>
<dbReference type="PROSITE" id="PS51686">
    <property type="entry name" value="SAM_MT_RSMB_NOP"/>
    <property type="match status" value="1"/>
</dbReference>
<dbReference type="EMBL" id="SJFN01000005">
    <property type="protein sequence ID" value="TBW40067.1"/>
    <property type="molecule type" value="Genomic_DNA"/>
</dbReference>
<dbReference type="Gene3D" id="1.10.940.10">
    <property type="entry name" value="NusB-like"/>
    <property type="match status" value="1"/>
</dbReference>
<feature type="binding site" evidence="6">
    <location>
        <position position="290"/>
    </location>
    <ligand>
        <name>S-adenosyl-L-methionine</name>
        <dbReference type="ChEBI" id="CHEBI:59789"/>
    </ligand>
</feature>
<dbReference type="InterPro" id="IPR006027">
    <property type="entry name" value="NusB_RsmB_TIM44"/>
</dbReference>
<dbReference type="InterPro" id="IPR018314">
    <property type="entry name" value="RsmB/NOL1/NOP2-like_CS"/>
</dbReference>
<accession>A0A4Q9VXK7</accession>
<evidence type="ECO:0000256" key="4">
    <source>
        <dbReference type="ARBA" id="ARBA00022691"/>
    </source>
</evidence>
<evidence type="ECO:0000313" key="9">
    <source>
        <dbReference type="EMBL" id="TBW40067.1"/>
    </source>
</evidence>
<dbReference type="OrthoDB" id="9810297at2"/>
<sequence length="459" mass="49840">MAQRERAPKSPDAVRPDRTSGDPGLAARRFAVDILAEVLEGHRPLDRVLDHRATMPAYRALSPADRALVRALVATCLRRLGLVDDAIRRMMEKQLPAKALRAKQILRIGATQVLFMEVPDHAAVSLATELADRDRDARPWKALVNGVLRSLVRRRDEVLADQDAERLVTPLWLWREWSETWGEDAARAFARVHMVEPALDLTVKSDAAGWAERLGGIVLPTGSVRVIAHGRIERLDGFEEGEWWIQDAAAALPARLLGDVAGLRVADLCAAPGGKTAQLAAAGAKVTAVDISAGRLDRLKQNLARLHLDGVEAVTADLGVWTPDEAFDAVLLDAPCSATGTLRRNPDVGRLKKATDVEDLGHVQSYLLSRAVDWVKPGGLFVYCTCSLQKAEGEDQIAAFLAGGAPFDRVPITADEVGGLADAITADGALRTRPDQMPDVDPRLGGLDGFYAVRLRRRP</sequence>
<dbReference type="InterPro" id="IPR023267">
    <property type="entry name" value="RCMT"/>
</dbReference>
<gene>
    <name evidence="9" type="ORF">EYW49_05215</name>
</gene>
<evidence type="ECO:0000256" key="3">
    <source>
        <dbReference type="ARBA" id="ARBA00022679"/>
    </source>
</evidence>
<protein>
    <submittedName>
        <fullName evidence="9">Methyltransferase domain-containing protein</fullName>
    </submittedName>
</protein>
<evidence type="ECO:0000256" key="5">
    <source>
        <dbReference type="ARBA" id="ARBA00022884"/>
    </source>
</evidence>
<feature type="region of interest" description="Disordered" evidence="7">
    <location>
        <begin position="1"/>
        <end position="24"/>
    </location>
</feature>
<dbReference type="InterPro" id="IPR001678">
    <property type="entry name" value="MeTrfase_RsmB-F_NOP2_dom"/>
</dbReference>
<dbReference type="InterPro" id="IPR049560">
    <property type="entry name" value="MeTrfase_RsmB-F_NOP2_cat"/>
</dbReference>
<reference evidence="9 10" key="1">
    <citation type="submission" date="2019-02" db="EMBL/GenBank/DDBJ databases">
        <title>Siculibacillus lacustris gen. nov., sp. nov., a new rosette-forming bacterium isolated from a freshwater crater lake (Lake St. Ana, Romania).</title>
        <authorList>
            <person name="Felfoldi T."/>
            <person name="Marton Z."/>
            <person name="Szabo A."/>
            <person name="Mentes A."/>
            <person name="Boka K."/>
            <person name="Marialigeti K."/>
            <person name="Mathe I."/>
            <person name="Koncz M."/>
            <person name="Schumann P."/>
            <person name="Toth E."/>
        </authorList>
    </citation>
    <scope>NUCLEOTIDE SEQUENCE [LARGE SCALE GENOMIC DNA]</scope>
    <source>
        <strain evidence="9 10">SA-279</strain>
    </source>
</reference>
<dbReference type="Pfam" id="PF01189">
    <property type="entry name" value="Methyltr_RsmB-F"/>
    <property type="match status" value="1"/>
</dbReference>
<evidence type="ECO:0000256" key="1">
    <source>
        <dbReference type="ARBA" id="ARBA00007494"/>
    </source>
</evidence>
<dbReference type="Gene3D" id="3.40.50.150">
    <property type="entry name" value="Vaccinia Virus protein VP39"/>
    <property type="match status" value="1"/>
</dbReference>
<feature type="domain" description="SAM-dependent MTase RsmB/NOP-type" evidence="8">
    <location>
        <begin position="161"/>
        <end position="458"/>
    </location>
</feature>
<dbReference type="GO" id="GO:0003723">
    <property type="term" value="F:RNA binding"/>
    <property type="evidence" value="ECO:0007669"/>
    <property type="project" value="UniProtKB-UniRule"/>
</dbReference>
<evidence type="ECO:0000256" key="2">
    <source>
        <dbReference type="ARBA" id="ARBA00022603"/>
    </source>
</evidence>
<dbReference type="SUPFAM" id="SSF48013">
    <property type="entry name" value="NusB-like"/>
    <property type="match status" value="1"/>
</dbReference>
<keyword evidence="3 6" id="KW-0808">Transferase</keyword>
<proteinExistence type="inferred from homology"/>
<dbReference type="SUPFAM" id="SSF53335">
    <property type="entry name" value="S-adenosyl-L-methionine-dependent methyltransferases"/>
    <property type="match status" value="1"/>
</dbReference>
<evidence type="ECO:0000313" key="10">
    <source>
        <dbReference type="Proteomes" id="UP000292781"/>
    </source>
</evidence>
<feature type="active site" description="Nucleophile" evidence="6">
    <location>
        <position position="386"/>
    </location>
</feature>
<keyword evidence="4 6" id="KW-0949">S-adenosyl-L-methionine</keyword>
<keyword evidence="10" id="KW-1185">Reference proteome</keyword>
<evidence type="ECO:0000256" key="7">
    <source>
        <dbReference type="SAM" id="MobiDB-lite"/>
    </source>
</evidence>
<dbReference type="CDD" id="cd02440">
    <property type="entry name" value="AdoMet_MTases"/>
    <property type="match status" value="1"/>
</dbReference>
<feature type="binding site" evidence="6">
    <location>
        <position position="317"/>
    </location>
    <ligand>
        <name>S-adenosyl-L-methionine</name>
        <dbReference type="ChEBI" id="CHEBI:59789"/>
    </ligand>
</feature>
<dbReference type="PANTHER" id="PTHR22807">
    <property type="entry name" value="NOP2 YEAST -RELATED NOL1/NOP2/FMU SUN DOMAIN-CONTAINING"/>
    <property type="match status" value="1"/>
</dbReference>
<dbReference type="PROSITE" id="PS01153">
    <property type="entry name" value="NOL1_NOP2_SUN"/>
    <property type="match status" value="1"/>
</dbReference>
<comment type="similarity">
    <text evidence="1 6">Belongs to the class I-like SAM-binding methyltransferase superfamily. RsmB/NOP family.</text>
</comment>
<dbReference type="PRINTS" id="PR02008">
    <property type="entry name" value="RCMTFAMILY"/>
</dbReference>
<dbReference type="GO" id="GO:0006355">
    <property type="term" value="P:regulation of DNA-templated transcription"/>
    <property type="evidence" value="ECO:0007669"/>
    <property type="project" value="InterPro"/>
</dbReference>
<dbReference type="GO" id="GO:0001510">
    <property type="term" value="P:RNA methylation"/>
    <property type="evidence" value="ECO:0007669"/>
    <property type="project" value="InterPro"/>
</dbReference>
<dbReference type="AlphaFoldDB" id="A0A4Q9VXK7"/>
<dbReference type="FunFam" id="3.40.50.150:FF:000257">
    <property type="entry name" value="16S rRNA methyltransferase"/>
    <property type="match status" value="1"/>
</dbReference>
<dbReference type="Proteomes" id="UP000292781">
    <property type="component" value="Unassembled WGS sequence"/>
</dbReference>
<name>A0A4Q9VXK7_9HYPH</name>
<feature type="binding site" evidence="6">
    <location>
        <begin position="269"/>
        <end position="275"/>
    </location>
    <ligand>
        <name>S-adenosyl-L-methionine</name>
        <dbReference type="ChEBI" id="CHEBI:59789"/>
    </ligand>
</feature>
<comment type="caution">
    <text evidence="9">The sequence shown here is derived from an EMBL/GenBank/DDBJ whole genome shotgun (WGS) entry which is preliminary data.</text>
</comment>
<dbReference type="GO" id="GO:0008173">
    <property type="term" value="F:RNA methyltransferase activity"/>
    <property type="evidence" value="ECO:0007669"/>
    <property type="project" value="InterPro"/>
</dbReference>
<feature type="compositionally biased region" description="Basic and acidic residues" evidence="7">
    <location>
        <begin position="1"/>
        <end position="20"/>
    </location>
</feature>
<dbReference type="InterPro" id="IPR029063">
    <property type="entry name" value="SAM-dependent_MTases_sf"/>
</dbReference>
<dbReference type="Pfam" id="PF01029">
    <property type="entry name" value="NusB"/>
    <property type="match status" value="1"/>
</dbReference>
<feature type="binding site" evidence="6">
    <location>
        <position position="333"/>
    </location>
    <ligand>
        <name>S-adenosyl-L-methionine</name>
        <dbReference type="ChEBI" id="CHEBI:59789"/>
    </ligand>
</feature>
<keyword evidence="5 6" id="KW-0694">RNA-binding</keyword>
<keyword evidence="2 6" id="KW-0489">Methyltransferase</keyword>
<organism evidence="9 10">
    <name type="scientific">Siculibacillus lacustris</name>
    <dbReference type="NCBI Taxonomy" id="1549641"/>
    <lineage>
        <taxon>Bacteria</taxon>
        <taxon>Pseudomonadati</taxon>
        <taxon>Pseudomonadota</taxon>
        <taxon>Alphaproteobacteria</taxon>
        <taxon>Hyphomicrobiales</taxon>
        <taxon>Ancalomicrobiaceae</taxon>
        <taxon>Siculibacillus</taxon>
    </lineage>
</organism>
<dbReference type="RefSeq" id="WP_131306911.1">
    <property type="nucleotide sequence ID" value="NZ_SJFN01000005.1"/>
</dbReference>